<evidence type="ECO:0000313" key="2">
    <source>
        <dbReference type="Proteomes" id="UP000007054"/>
    </source>
</evidence>
<dbReference type="Proteomes" id="UP000007054">
    <property type="component" value="Chromosome"/>
</dbReference>
<dbReference type="AlphaFoldDB" id="D4LCJ6"/>
<gene>
    <name evidence="1" type="ordered locus">RUM_12050</name>
</gene>
<organism evidence="1 2">
    <name type="scientific">Ruminococcus champanellensis (strain DSM 18848 / JCM 17042 / KCTC 15320 / 18P13)</name>
    <dbReference type="NCBI Taxonomy" id="213810"/>
    <lineage>
        <taxon>Bacteria</taxon>
        <taxon>Bacillati</taxon>
        <taxon>Bacillota</taxon>
        <taxon>Clostridia</taxon>
        <taxon>Eubacteriales</taxon>
        <taxon>Oscillospiraceae</taxon>
        <taxon>Ruminococcus</taxon>
    </lineage>
</organism>
<name>D4LCJ6_RUMC1</name>
<sequence>MKKKNEIVPSNSNSFPDVLPKKRRGWFEEGTDKLGRPFEKKLDEDGLYTKKEILKDGTRKLTIKKKP</sequence>
<dbReference type="HOGENOM" id="CLU_2809829_0_0_9"/>
<accession>D4LCJ6</accession>
<dbReference type="GeneID" id="83155941"/>
<protein>
    <submittedName>
        <fullName evidence="1">Uncharacterized protein</fullName>
    </submittedName>
</protein>
<dbReference type="BioCyc" id="RCHA213810:RUM_RS05795-MONOMER"/>
<dbReference type="KEGG" id="rch:RUM_12050"/>
<evidence type="ECO:0000313" key="1">
    <source>
        <dbReference type="EMBL" id="CBL17341.1"/>
    </source>
</evidence>
<dbReference type="RefSeq" id="WP_015558248.1">
    <property type="nucleotide sequence ID" value="NC_021039.1"/>
</dbReference>
<keyword evidence="2" id="KW-1185">Reference proteome</keyword>
<dbReference type="EMBL" id="FP929052">
    <property type="protein sequence ID" value="CBL17341.1"/>
    <property type="molecule type" value="Genomic_DNA"/>
</dbReference>
<reference evidence="1" key="2">
    <citation type="submission" date="2010-03" db="EMBL/GenBank/DDBJ databases">
        <authorList>
            <person name="Pajon A."/>
        </authorList>
    </citation>
    <scope>NUCLEOTIDE SEQUENCE</scope>
    <source>
        <strain evidence="1">Type strain: 18P13</strain>
    </source>
</reference>
<reference evidence="1" key="1">
    <citation type="submission" date="2010-03" db="EMBL/GenBank/DDBJ databases">
        <title>The genome sequence of Ruminococcus sp. 18P13.</title>
        <authorList>
            <consortium name="metaHIT consortium -- http://www.metahit.eu/"/>
            <person name="Pajon A."/>
            <person name="Turner K."/>
            <person name="Parkhill J."/>
            <person name="Bernalier A."/>
        </authorList>
    </citation>
    <scope>NUCLEOTIDE SEQUENCE [LARGE SCALE GENOMIC DNA]</scope>
    <source>
        <strain evidence="1">Type strain: 18P13</strain>
    </source>
</reference>
<proteinExistence type="predicted"/>